<gene>
    <name evidence="1" type="ORF">QYM36_007319</name>
</gene>
<dbReference type="Proteomes" id="UP001187531">
    <property type="component" value="Unassembled WGS sequence"/>
</dbReference>
<reference evidence="1" key="1">
    <citation type="submission" date="2023-07" db="EMBL/GenBank/DDBJ databases">
        <title>Chromosome-level genome assembly of Artemia franciscana.</title>
        <authorList>
            <person name="Jo E."/>
        </authorList>
    </citation>
    <scope>NUCLEOTIDE SEQUENCE</scope>
    <source>
        <tissue evidence="1">Whole body</tissue>
    </source>
</reference>
<keyword evidence="2" id="KW-1185">Reference proteome</keyword>
<proteinExistence type="predicted"/>
<evidence type="ECO:0000313" key="2">
    <source>
        <dbReference type="Proteomes" id="UP001187531"/>
    </source>
</evidence>
<protein>
    <submittedName>
        <fullName evidence="1">Uncharacterized protein</fullName>
    </submittedName>
</protein>
<organism evidence="1 2">
    <name type="scientific">Artemia franciscana</name>
    <name type="common">Brine shrimp</name>
    <name type="synonym">Artemia sanfranciscana</name>
    <dbReference type="NCBI Taxonomy" id="6661"/>
    <lineage>
        <taxon>Eukaryota</taxon>
        <taxon>Metazoa</taxon>
        <taxon>Ecdysozoa</taxon>
        <taxon>Arthropoda</taxon>
        <taxon>Crustacea</taxon>
        <taxon>Branchiopoda</taxon>
        <taxon>Anostraca</taxon>
        <taxon>Artemiidae</taxon>
        <taxon>Artemia</taxon>
    </lineage>
</organism>
<evidence type="ECO:0000313" key="1">
    <source>
        <dbReference type="EMBL" id="KAK2717139.1"/>
    </source>
</evidence>
<name>A0AA88HVR2_ARTSF</name>
<dbReference type="EMBL" id="JAVRJZ010000011">
    <property type="protein sequence ID" value="KAK2717139.1"/>
    <property type="molecule type" value="Genomic_DNA"/>
</dbReference>
<sequence>MGSNCEIRYHQLRLKEQALVLAFGNKRFKSALIDSIRMLIAIDSRPMNVTLRPEAKQAVLLDFMAFIRTQILSKTETFEKFACRMLRNITKELTDLTELHVISDKYDGLHLIKDQEGYPILLKNSSGCHSRRGECTIRTFVFSRSVILENAELMLRQSSTKVKIAKVIFEIWKNQTEDTPFPLVLAGGFSDRREVYVKDPKVVVKVNEEFTKELEMEEPLRQ</sequence>
<comment type="caution">
    <text evidence="1">The sequence shown here is derived from an EMBL/GenBank/DDBJ whole genome shotgun (WGS) entry which is preliminary data.</text>
</comment>
<dbReference type="AlphaFoldDB" id="A0AA88HVR2"/>
<accession>A0AA88HVR2</accession>